<dbReference type="WBParaSite" id="RSKR_0000754400.1">
    <property type="protein sequence ID" value="RSKR_0000754400.1"/>
    <property type="gene ID" value="RSKR_0000754400"/>
</dbReference>
<organism evidence="1 2">
    <name type="scientific">Rhabditophanes sp. KR3021</name>
    <dbReference type="NCBI Taxonomy" id="114890"/>
    <lineage>
        <taxon>Eukaryota</taxon>
        <taxon>Metazoa</taxon>
        <taxon>Ecdysozoa</taxon>
        <taxon>Nematoda</taxon>
        <taxon>Chromadorea</taxon>
        <taxon>Rhabditida</taxon>
        <taxon>Tylenchina</taxon>
        <taxon>Panagrolaimomorpha</taxon>
        <taxon>Strongyloidoidea</taxon>
        <taxon>Alloionematidae</taxon>
        <taxon>Rhabditophanes</taxon>
    </lineage>
</organism>
<dbReference type="Proteomes" id="UP000095286">
    <property type="component" value="Unplaced"/>
</dbReference>
<sequence>MNRAKEYLSRHKVILLPAVLCLYAFLKEIKIGEPFIYKYQTEFLNFTKATLSGDVYPFSAYSYLLFLVPIFLFTDIFLYKPTMMLEMIGQITLRCLLVFGGSLLSQQLAWVCYGIASASEIAFFAYIYAILNKEQYQKLTTWTRAATMGGRCFGYLVAQAILLAGFGNYLTLNQIALTVPCIVFALCVCLPRVHWKIMVSRMEEARALQNKFKTKNHVAPDSYSRYVIYRFKKIRSDFKKIYSIGYIRKWSFWWAMTTCMSLQVALYAQTLWGEVSVNNPLNGFAEAGYTFTAAVAILLMNVVPIDWDKYGEVALVLISSIDAGLLFLNAKTENIYVMYGCYIGYRSLYQVMITIAQWNIAKKMPCESYGLVFGVNSFIALIMQSLITAIVSDKRGLGMEVRPQYMVYACCHAIIAVIFFCSVTYNVVSYYSSRTKISDVVARKFSNSQIHSSNSSLSEQDLSKGDKKLSVIG</sequence>
<reference evidence="2" key="1">
    <citation type="submission" date="2016-11" db="UniProtKB">
        <authorList>
            <consortium name="WormBaseParasite"/>
        </authorList>
    </citation>
    <scope>IDENTIFICATION</scope>
    <source>
        <strain evidence="2">KR3021</strain>
    </source>
</reference>
<name>A0AC35U508_9BILA</name>
<protein>
    <submittedName>
        <fullName evidence="2">Thiamine transporter 2</fullName>
    </submittedName>
</protein>
<evidence type="ECO:0000313" key="1">
    <source>
        <dbReference type="Proteomes" id="UP000095286"/>
    </source>
</evidence>
<evidence type="ECO:0000313" key="2">
    <source>
        <dbReference type="WBParaSite" id="RSKR_0000754400.1"/>
    </source>
</evidence>
<proteinExistence type="predicted"/>
<accession>A0AC35U508</accession>